<dbReference type="Proteomes" id="UP000799421">
    <property type="component" value="Unassembled WGS sequence"/>
</dbReference>
<dbReference type="NCBIfam" id="TIGR00597">
    <property type="entry name" value="rad10"/>
    <property type="match status" value="1"/>
</dbReference>
<evidence type="ECO:0000313" key="9">
    <source>
        <dbReference type="EMBL" id="KAF2862753.1"/>
    </source>
</evidence>
<dbReference type="OrthoDB" id="10262814at2759"/>
<dbReference type="PANTHER" id="PTHR12749:SF0">
    <property type="entry name" value="DNA EXCISION REPAIR PROTEIN ERCC-1"/>
    <property type="match status" value="1"/>
</dbReference>
<dbReference type="GO" id="GO:0070522">
    <property type="term" value="C:ERCC4-ERCC1 complex"/>
    <property type="evidence" value="ECO:0007669"/>
    <property type="project" value="TreeGrafter"/>
</dbReference>
<dbReference type="InterPro" id="IPR010994">
    <property type="entry name" value="RuvA_2-like"/>
</dbReference>
<keyword evidence="4" id="KW-0238">DNA-binding</keyword>
<keyword evidence="3" id="KW-0227">DNA damage</keyword>
<dbReference type="SUPFAM" id="SSF47781">
    <property type="entry name" value="RuvA domain 2-like"/>
    <property type="match status" value="1"/>
</dbReference>
<feature type="region of interest" description="Disordered" evidence="7">
    <location>
        <begin position="227"/>
        <end position="281"/>
    </location>
</feature>
<dbReference type="GO" id="GO:0000110">
    <property type="term" value="C:nucleotide-excision repair factor 1 complex"/>
    <property type="evidence" value="ECO:0007669"/>
    <property type="project" value="TreeGrafter"/>
</dbReference>
<comment type="similarity">
    <text evidence="2">Belongs to the ERCC1/RAD10/SWI10 family.</text>
</comment>
<reference evidence="9" key="1">
    <citation type="journal article" date="2020" name="Stud. Mycol.">
        <title>101 Dothideomycetes genomes: a test case for predicting lifestyles and emergence of pathogens.</title>
        <authorList>
            <person name="Haridas S."/>
            <person name="Albert R."/>
            <person name="Binder M."/>
            <person name="Bloem J."/>
            <person name="Labutti K."/>
            <person name="Salamov A."/>
            <person name="Andreopoulos B."/>
            <person name="Baker S."/>
            <person name="Barry K."/>
            <person name="Bills G."/>
            <person name="Bluhm B."/>
            <person name="Cannon C."/>
            <person name="Castanera R."/>
            <person name="Culley D."/>
            <person name="Daum C."/>
            <person name="Ezra D."/>
            <person name="Gonzalez J."/>
            <person name="Henrissat B."/>
            <person name="Kuo A."/>
            <person name="Liang C."/>
            <person name="Lipzen A."/>
            <person name="Lutzoni F."/>
            <person name="Magnuson J."/>
            <person name="Mondo S."/>
            <person name="Nolan M."/>
            <person name="Ohm R."/>
            <person name="Pangilinan J."/>
            <person name="Park H.-J."/>
            <person name="Ramirez L."/>
            <person name="Alfaro M."/>
            <person name="Sun H."/>
            <person name="Tritt A."/>
            <person name="Yoshinaga Y."/>
            <person name="Zwiers L.-H."/>
            <person name="Turgeon B."/>
            <person name="Goodwin S."/>
            <person name="Spatafora J."/>
            <person name="Crous P."/>
            <person name="Grigoriev I."/>
        </authorList>
    </citation>
    <scope>NUCLEOTIDE SEQUENCE</scope>
    <source>
        <strain evidence="9">CBS 480.64</strain>
    </source>
</reference>
<evidence type="ECO:0000256" key="3">
    <source>
        <dbReference type="ARBA" id="ARBA00022763"/>
    </source>
</evidence>
<proteinExistence type="inferred from homology"/>
<evidence type="ECO:0000256" key="7">
    <source>
        <dbReference type="SAM" id="MobiDB-lite"/>
    </source>
</evidence>
<dbReference type="GO" id="GO:0006312">
    <property type="term" value="P:mitotic recombination"/>
    <property type="evidence" value="ECO:0007669"/>
    <property type="project" value="TreeGrafter"/>
</dbReference>
<dbReference type="GO" id="GO:0070914">
    <property type="term" value="P:UV-damage excision repair"/>
    <property type="evidence" value="ECO:0007669"/>
    <property type="project" value="TreeGrafter"/>
</dbReference>
<evidence type="ECO:0000313" key="10">
    <source>
        <dbReference type="Proteomes" id="UP000799421"/>
    </source>
</evidence>
<keyword evidence="10" id="KW-1185">Reference proteome</keyword>
<dbReference type="InterPro" id="IPR004579">
    <property type="entry name" value="ERCC1/RAD10/SWI10"/>
</dbReference>
<dbReference type="CDD" id="cd22325">
    <property type="entry name" value="ERCC1_C-like"/>
    <property type="match status" value="1"/>
</dbReference>
<name>A0A6A7C5U7_9PEZI</name>
<evidence type="ECO:0000256" key="6">
    <source>
        <dbReference type="ARBA" id="ARBA00023242"/>
    </source>
</evidence>
<dbReference type="EMBL" id="MU005964">
    <property type="protein sequence ID" value="KAF2862753.1"/>
    <property type="molecule type" value="Genomic_DNA"/>
</dbReference>
<accession>A0A6A7C5U7</accession>
<dbReference type="GO" id="GO:0006302">
    <property type="term" value="P:double-strand break repair"/>
    <property type="evidence" value="ECO:0007669"/>
    <property type="project" value="UniProtKB-ARBA"/>
</dbReference>
<evidence type="ECO:0000256" key="1">
    <source>
        <dbReference type="ARBA" id="ARBA00004123"/>
    </source>
</evidence>
<dbReference type="FunFam" id="3.40.50.10130:FF:000001">
    <property type="entry name" value="DNA excision repair protein ERCC-1"/>
    <property type="match status" value="1"/>
</dbReference>
<evidence type="ECO:0000256" key="2">
    <source>
        <dbReference type="ARBA" id="ARBA00008283"/>
    </source>
</evidence>
<dbReference type="InterPro" id="IPR011335">
    <property type="entry name" value="Restrct_endonuc-II-like"/>
</dbReference>
<keyword evidence="5" id="KW-0234">DNA repair</keyword>
<comment type="subcellular location">
    <subcellularLocation>
        <location evidence="1">Nucleus</location>
    </subcellularLocation>
</comment>
<feature type="domain" description="ERCC1-like central" evidence="8">
    <location>
        <begin position="21"/>
        <end position="134"/>
    </location>
</feature>
<evidence type="ECO:0000256" key="4">
    <source>
        <dbReference type="ARBA" id="ARBA00023125"/>
    </source>
</evidence>
<sequence length="294" mass="32496">MAVQPVVQPKPQALARPALANIIVSPRQKGNPVLNNIKSVAWEYGETPADYVLGVTTCALFLSLKYHRLHPEYIYTRIRGLQGKYALRIILVMVDIDNHEASLKELSKTSLINNVTLILCWSAAEGGRYLEQFKAFENSHPTGIQQHQSDAYPDRMVDFVTTPRSINKTDAVTLMAVFGSVRTAVNARSEEVSEITGWGNKKVQQWCNAVREPFRMRHAATRKNLAPAAGGSVAATQPVNNVGMGPTQRPVVPVIKPSEKDKPEVAPQPPKRKLDETDDINEGVLAALSKLREQ</sequence>
<evidence type="ECO:0000256" key="5">
    <source>
        <dbReference type="ARBA" id="ARBA00023204"/>
    </source>
</evidence>
<dbReference type="AlphaFoldDB" id="A0A6A7C5U7"/>
<dbReference type="Gene3D" id="1.10.150.20">
    <property type="entry name" value="5' to 3' exonuclease, C-terminal subdomain"/>
    <property type="match status" value="1"/>
</dbReference>
<dbReference type="InterPro" id="IPR047260">
    <property type="entry name" value="ERCC1-like_central_dom"/>
</dbReference>
<evidence type="ECO:0000259" key="8">
    <source>
        <dbReference type="Pfam" id="PF03834"/>
    </source>
</evidence>
<dbReference type="GO" id="GO:0003697">
    <property type="term" value="F:single-stranded DNA binding"/>
    <property type="evidence" value="ECO:0007669"/>
    <property type="project" value="TreeGrafter"/>
</dbReference>
<keyword evidence="6" id="KW-0539">Nucleus</keyword>
<dbReference type="Pfam" id="PF03834">
    <property type="entry name" value="Rad10"/>
    <property type="match status" value="1"/>
</dbReference>
<protein>
    <submittedName>
        <fullName evidence="9">DNA repair protein rad10</fullName>
    </submittedName>
</protein>
<dbReference type="Gene3D" id="3.40.50.10130">
    <property type="match status" value="1"/>
</dbReference>
<dbReference type="PANTHER" id="PTHR12749">
    <property type="entry name" value="EXCISION REPAIR CROSS-COMPLEMENTING 1 ERCC1"/>
    <property type="match status" value="1"/>
</dbReference>
<gene>
    <name evidence="9" type="ORF">K470DRAFT_255665</name>
</gene>
<dbReference type="SUPFAM" id="SSF52980">
    <property type="entry name" value="Restriction endonuclease-like"/>
    <property type="match status" value="1"/>
</dbReference>
<organism evidence="9 10">
    <name type="scientific">Piedraia hortae CBS 480.64</name>
    <dbReference type="NCBI Taxonomy" id="1314780"/>
    <lineage>
        <taxon>Eukaryota</taxon>
        <taxon>Fungi</taxon>
        <taxon>Dikarya</taxon>
        <taxon>Ascomycota</taxon>
        <taxon>Pezizomycotina</taxon>
        <taxon>Dothideomycetes</taxon>
        <taxon>Dothideomycetidae</taxon>
        <taxon>Capnodiales</taxon>
        <taxon>Piedraiaceae</taxon>
        <taxon>Piedraia</taxon>
    </lineage>
</organism>
<dbReference type="GO" id="GO:0003684">
    <property type="term" value="F:damaged DNA binding"/>
    <property type="evidence" value="ECO:0007669"/>
    <property type="project" value="InterPro"/>
</dbReference>